<sequence>MSLIWATRGRTWGFRFLFKGDFKDPLQEYEEAFAGTDSDQELCRRTGDTVALRFPDPDGRQDTAGRVIPHDFVISGPLTAGIDSVNDGRRLIWSRPDISGHFAEIWDAPKPPPPQ</sequence>
<evidence type="ECO:0000313" key="1">
    <source>
        <dbReference type="EMBL" id="KUL25427.1"/>
    </source>
</evidence>
<gene>
    <name evidence="1" type="ORF">ADL15_40915</name>
</gene>
<reference evidence="1 2" key="1">
    <citation type="submission" date="2015-10" db="EMBL/GenBank/DDBJ databases">
        <authorList>
            <person name="Gilbert D.G."/>
        </authorList>
    </citation>
    <scope>NUCLEOTIDE SEQUENCE [LARGE SCALE GENOMIC DNA]</scope>
    <source>
        <strain evidence="1 2">NRRL B-16712</strain>
    </source>
</reference>
<dbReference type="OrthoDB" id="3829418at2"/>
<protein>
    <submittedName>
        <fullName evidence="1">Uncharacterized protein</fullName>
    </submittedName>
</protein>
<organism evidence="1 2">
    <name type="scientific">Actinoplanes awajinensis subsp. mycoplanecinus</name>
    <dbReference type="NCBI Taxonomy" id="135947"/>
    <lineage>
        <taxon>Bacteria</taxon>
        <taxon>Bacillati</taxon>
        <taxon>Actinomycetota</taxon>
        <taxon>Actinomycetes</taxon>
        <taxon>Micromonosporales</taxon>
        <taxon>Micromonosporaceae</taxon>
        <taxon>Actinoplanes</taxon>
    </lineage>
</organism>
<comment type="caution">
    <text evidence="1">The sequence shown here is derived from an EMBL/GenBank/DDBJ whole genome shotgun (WGS) entry which is preliminary data.</text>
</comment>
<keyword evidence="2" id="KW-1185">Reference proteome</keyword>
<dbReference type="AlphaFoldDB" id="A0A101JEW6"/>
<name>A0A101JEW6_9ACTN</name>
<evidence type="ECO:0000313" key="2">
    <source>
        <dbReference type="Proteomes" id="UP000053244"/>
    </source>
</evidence>
<dbReference type="Proteomes" id="UP000053244">
    <property type="component" value="Unassembled WGS sequence"/>
</dbReference>
<accession>A0A101JEW6</accession>
<proteinExistence type="predicted"/>
<dbReference type="RefSeq" id="WP_067703707.1">
    <property type="nucleotide sequence ID" value="NZ_LLZH01000314.1"/>
</dbReference>
<dbReference type="EMBL" id="LLZH01000314">
    <property type="protein sequence ID" value="KUL25427.1"/>
    <property type="molecule type" value="Genomic_DNA"/>
</dbReference>